<reference evidence="5 6" key="1">
    <citation type="submission" date="2021-03" db="EMBL/GenBank/DDBJ databases">
        <title>Complete genome of Parasphingorhabdus_sp.JHSY0214.</title>
        <authorList>
            <person name="Yoo J.H."/>
            <person name="Bae J.W."/>
        </authorList>
    </citation>
    <scope>NUCLEOTIDE SEQUENCE [LARGE SCALE GENOMIC DNA]</scope>
    <source>
        <strain evidence="5 6">JHSY0214</strain>
    </source>
</reference>
<keyword evidence="5" id="KW-0482">Metalloprotease</keyword>
<dbReference type="Gene3D" id="3.40.390.10">
    <property type="entry name" value="Collagenase (Catalytic Domain)"/>
    <property type="match status" value="1"/>
</dbReference>
<dbReference type="RefSeq" id="WP_207989954.1">
    <property type="nucleotide sequence ID" value="NZ_CP071794.1"/>
</dbReference>
<evidence type="ECO:0000259" key="3">
    <source>
        <dbReference type="Pfam" id="PF16313"/>
    </source>
</evidence>
<evidence type="ECO:0000313" key="6">
    <source>
        <dbReference type="Proteomes" id="UP000663923"/>
    </source>
</evidence>
<evidence type="ECO:0000256" key="1">
    <source>
        <dbReference type="SAM" id="MobiDB-lite"/>
    </source>
</evidence>
<dbReference type="PANTHER" id="PTHR38478:SF1">
    <property type="entry name" value="ZINC DEPENDENT METALLOPROTEASE DOMAIN LIPOPROTEIN"/>
    <property type="match status" value="1"/>
</dbReference>
<dbReference type="InterPro" id="IPR032534">
    <property type="entry name" value="EcxA_zinc-bd"/>
</dbReference>
<proteinExistence type="predicted"/>
<organism evidence="5 6">
    <name type="scientific">Parasphingorhabdus cellanae</name>
    <dbReference type="NCBI Taxonomy" id="2806553"/>
    <lineage>
        <taxon>Bacteria</taxon>
        <taxon>Pseudomonadati</taxon>
        <taxon>Pseudomonadota</taxon>
        <taxon>Alphaproteobacteria</taxon>
        <taxon>Sphingomonadales</taxon>
        <taxon>Sphingomonadaceae</taxon>
        <taxon>Parasphingorhabdus</taxon>
    </lineage>
</organism>
<feature type="region of interest" description="Disordered" evidence="1">
    <location>
        <begin position="539"/>
        <end position="558"/>
    </location>
</feature>
<feature type="signal peptide" evidence="2">
    <location>
        <begin position="1"/>
        <end position="25"/>
    </location>
</feature>
<feature type="region of interest" description="Disordered" evidence="1">
    <location>
        <begin position="33"/>
        <end position="64"/>
    </location>
</feature>
<evidence type="ECO:0000313" key="5">
    <source>
        <dbReference type="EMBL" id="QTD57467.1"/>
    </source>
</evidence>
<keyword evidence="6" id="KW-1185">Reference proteome</keyword>
<accession>A0ABX7TA10</accession>
<dbReference type="Pfam" id="PF16313">
    <property type="entry name" value="DUF4953"/>
    <property type="match status" value="1"/>
</dbReference>
<dbReference type="Pfam" id="PF17148">
    <property type="entry name" value="DUF5117"/>
    <property type="match status" value="1"/>
</dbReference>
<keyword evidence="5" id="KW-0378">Hydrolase</keyword>
<feature type="chain" id="PRO_5047074017" evidence="2">
    <location>
        <begin position="26"/>
        <end position="892"/>
    </location>
</feature>
<dbReference type="InterPro" id="IPR033413">
    <property type="entry name" value="DUF5117"/>
</dbReference>
<name>A0ABX7TA10_9SPHN</name>
<protein>
    <submittedName>
        <fullName evidence="5">Zinc-dependent metalloprotease</fullName>
    </submittedName>
</protein>
<dbReference type="EMBL" id="CP071794">
    <property type="protein sequence ID" value="QTD57467.1"/>
    <property type="molecule type" value="Genomic_DNA"/>
</dbReference>
<dbReference type="Proteomes" id="UP000663923">
    <property type="component" value="Chromosome"/>
</dbReference>
<dbReference type="GO" id="GO:0008237">
    <property type="term" value="F:metallopeptidase activity"/>
    <property type="evidence" value="ECO:0007669"/>
    <property type="project" value="UniProtKB-KW"/>
</dbReference>
<gene>
    <name evidence="5" type="ORF">J4G78_08065</name>
</gene>
<dbReference type="PANTHER" id="PTHR38478">
    <property type="entry name" value="PEPTIDASE M1A AND M12B"/>
    <property type="match status" value="1"/>
</dbReference>
<dbReference type="SUPFAM" id="SSF55486">
    <property type="entry name" value="Metalloproteases ('zincins'), catalytic domain"/>
    <property type="match status" value="1"/>
</dbReference>
<evidence type="ECO:0000256" key="2">
    <source>
        <dbReference type="SAM" id="SignalP"/>
    </source>
</evidence>
<feature type="compositionally biased region" description="Acidic residues" evidence="1">
    <location>
        <begin position="39"/>
        <end position="57"/>
    </location>
</feature>
<sequence length="892" mass="100050">MILLFRVFSTIAFWSVLIVPVAAIAAPDIETNDAAPLQQDDDEECVGDDCENEDGAEDGEKKEKKKPKIKTIAEFIKGKKRISGLFSFYRDQETGIVYMEVTAEQLGPEYIYHNYVHSGVSGFLGRLTGLRSAGDMLDNYVISMRRRYKSIDIIQRNTGYVYDEDSTLGLGGRTNIPDSVMATLSIVAKNKNDTRFIVSANGLFKGKDLFRIGEASALLSIIGIVPKLNKQKSNIQLVRNYPENSEILSEYIFDFSKGAPPTSVIVQHSFARMPPKGFEPKQEDARIGYFTVRRTNLSTTKDIPYEDRIRRWRLEKKQPEAAISEPVKPITYWIENTTPHEYRDTIREAGLSWNPVFEAAGIKNAIEIKVQPDDATWDAGDIRYNVIQWVSSPNPLYSGYGPSIVNPRTGEILAANIVIEHNHVRRNKMLNGIFNRSGKAATMSGVELPEHLPEQLIEELGNEKNLFSHALLQVQDFAHLIALTKGAAGKGDDGDPMDRIIKDSLRYIVMHEIGHTLGLTHNMKASYYRSVEELTKMDTSIGEREKNHPTSGSVMDYPAPNILPEQNADMSYFPSGPGPYDYWAIRFGYDERMRDAAYRAEHLAKSGSSGLLFGNDMDAMRTPARGADPRIMAFDMSSQPVLFAVGQMQLIDEARKTLVDKLIKPGEPWDALVRANNILHTIYRQHAATISRYVGGVYIDRSPKGQSAVGPNPFVPVPLEEQKYAMAMLAQHIFAPNALQLPENLLPYLMPQRRGQSGIETPEVHSDALQIQSSVLDYLLHQKVLSRIIDSAQYGNGYTFDIMLDDLTSAIFEADMRGPVNIYRQNLQTAYVNKLLNIVEKKSGYEAVIAGTYGQVTKIDKMMRSKARSGDPSTRTHREYLRQIIKTALDGD</sequence>
<keyword evidence="2" id="KW-0732">Signal</keyword>
<feature type="domain" description="DUF5117" evidence="4">
    <location>
        <begin position="134"/>
        <end position="317"/>
    </location>
</feature>
<dbReference type="InterPro" id="IPR024079">
    <property type="entry name" value="MetalloPept_cat_dom_sf"/>
</dbReference>
<evidence type="ECO:0000259" key="4">
    <source>
        <dbReference type="Pfam" id="PF17148"/>
    </source>
</evidence>
<feature type="compositionally biased region" description="Basic and acidic residues" evidence="1">
    <location>
        <begin position="539"/>
        <end position="548"/>
    </location>
</feature>
<dbReference type="CDD" id="cd04276">
    <property type="entry name" value="ZnMc_MMP_like_2"/>
    <property type="match status" value="1"/>
</dbReference>
<keyword evidence="5" id="KW-0645">Protease</keyword>
<feature type="domain" description="EcxA zinc-binding" evidence="3">
    <location>
        <begin position="496"/>
        <end position="815"/>
    </location>
</feature>
<dbReference type="InterPro" id="IPR034032">
    <property type="entry name" value="Zn_MMP-like_bac"/>
</dbReference>